<protein>
    <submittedName>
        <fullName evidence="2">Uncharacterized protein</fullName>
    </submittedName>
</protein>
<comment type="caution">
    <text evidence="2">The sequence shown here is derived from an EMBL/GenBank/DDBJ whole genome shotgun (WGS) entry which is preliminary data.</text>
</comment>
<reference evidence="2 3" key="1">
    <citation type="submission" date="2018-04" db="EMBL/GenBank/DDBJ databases">
        <title>Genomic Encyclopedia of Type Strains, Phase III (KMG-III): the genomes of soil and plant-associated and newly described type strains.</title>
        <authorList>
            <person name="Whitman W."/>
        </authorList>
    </citation>
    <scope>NUCLEOTIDE SEQUENCE [LARGE SCALE GENOMIC DNA]</scope>
    <source>
        <strain evidence="2 3">MA101b</strain>
    </source>
</reference>
<dbReference type="EMBL" id="QAOG01000006">
    <property type="protein sequence ID" value="PTQ58981.1"/>
    <property type="molecule type" value="Genomic_DNA"/>
</dbReference>
<feature type="region of interest" description="Disordered" evidence="1">
    <location>
        <begin position="1"/>
        <end position="24"/>
    </location>
</feature>
<sequence length="57" mass="6014">MGPGVRRDDGAGGKHRDPGLPPKLFPACALERLGEGMMTHSPYHAFPETSPTAGGRK</sequence>
<keyword evidence="3" id="KW-1185">Reference proteome</keyword>
<evidence type="ECO:0000256" key="1">
    <source>
        <dbReference type="SAM" id="MobiDB-lite"/>
    </source>
</evidence>
<organism evidence="2 3">
    <name type="scientific">Sphingomonas aurantiaca</name>
    <dbReference type="NCBI Taxonomy" id="185949"/>
    <lineage>
        <taxon>Bacteria</taxon>
        <taxon>Pseudomonadati</taxon>
        <taxon>Pseudomonadota</taxon>
        <taxon>Alphaproteobacteria</taxon>
        <taxon>Sphingomonadales</taxon>
        <taxon>Sphingomonadaceae</taxon>
        <taxon>Sphingomonas</taxon>
    </lineage>
</organism>
<dbReference type="Proteomes" id="UP000244189">
    <property type="component" value="Unassembled WGS sequence"/>
</dbReference>
<gene>
    <name evidence="2" type="ORF">C8J26_3306</name>
</gene>
<proteinExistence type="predicted"/>
<evidence type="ECO:0000313" key="2">
    <source>
        <dbReference type="EMBL" id="PTQ58981.1"/>
    </source>
</evidence>
<name>A0A2T5GI40_9SPHN</name>
<evidence type="ECO:0000313" key="3">
    <source>
        <dbReference type="Proteomes" id="UP000244189"/>
    </source>
</evidence>
<accession>A0A2T5GI40</accession>
<dbReference type="AlphaFoldDB" id="A0A2T5GI40"/>
<feature type="compositionally biased region" description="Basic and acidic residues" evidence="1">
    <location>
        <begin position="1"/>
        <end position="18"/>
    </location>
</feature>